<keyword evidence="2" id="KW-1185">Reference proteome</keyword>
<evidence type="ECO:0000313" key="1">
    <source>
        <dbReference type="EMBL" id="KAK7068914.1"/>
    </source>
</evidence>
<gene>
    <name evidence="1" type="ORF">SK128_007496</name>
</gene>
<name>A0AAN8WYR5_HALRR</name>
<proteinExistence type="predicted"/>
<evidence type="ECO:0000313" key="2">
    <source>
        <dbReference type="Proteomes" id="UP001381693"/>
    </source>
</evidence>
<dbReference type="EMBL" id="JAXCGZ010017084">
    <property type="protein sequence ID" value="KAK7068914.1"/>
    <property type="molecule type" value="Genomic_DNA"/>
</dbReference>
<protein>
    <submittedName>
        <fullName evidence="1">Uncharacterized protein</fullName>
    </submittedName>
</protein>
<dbReference type="Proteomes" id="UP001381693">
    <property type="component" value="Unassembled WGS sequence"/>
</dbReference>
<sequence length="59" mass="6677">MFFFNWRATWHVTCDVPLWCESGLNAPFAAALDKCSRAICPKISRCSNGCHCVILEREA</sequence>
<comment type="caution">
    <text evidence="1">The sequence shown here is derived from an EMBL/GenBank/DDBJ whole genome shotgun (WGS) entry which is preliminary data.</text>
</comment>
<organism evidence="1 2">
    <name type="scientific">Halocaridina rubra</name>
    <name type="common">Hawaiian red shrimp</name>
    <dbReference type="NCBI Taxonomy" id="373956"/>
    <lineage>
        <taxon>Eukaryota</taxon>
        <taxon>Metazoa</taxon>
        <taxon>Ecdysozoa</taxon>
        <taxon>Arthropoda</taxon>
        <taxon>Crustacea</taxon>
        <taxon>Multicrustacea</taxon>
        <taxon>Malacostraca</taxon>
        <taxon>Eumalacostraca</taxon>
        <taxon>Eucarida</taxon>
        <taxon>Decapoda</taxon>
        <taxon>Pleocyemata</taxon>
        <taxon>Caridea</taxon>
        <taxon>Atyoidea</taxon>
        <taxon>Atyidae</taxon>
        <taxon>Halocaridina</taxon>
    </lineage>
</organism>
<reference evidence="1 2" key="1">
    <citation type="submission" date="2023-11" db="EMBL/GenBank/DDBJ databases">
        <title>Halocaridina rubra genome assembly.</title>
        <authorList>
            <person name="Smith C."/>
        </authorList>
    </citation>
    <scope>NUCLEOTIDE SEQUENCE [LARGE SCALE GENOMIC DNA]</scope>
    <source>
        <strain evidence="1">EP-1</strain>
        <tissue evidence="1">Whole</tissue>
    </source>
</reference>
<dbReference type="AlphaFoldDB" id="A0AAN8WYR5"/>
<accession>A0AAN8WYR5</accession>